<accession>X0RXU4</accession>
<name>X0RXU4_9ZZZZ</name>
<dbReference type="EMBL" id="BARS01005019">
    <property type="protein sequence ID" value="GAF67831.1"/>
    <property type="molecule type" value="Genomic_DNA"/>
</dbReference>
<organism evidence="1">
    <name type="scientific">marine sediment metagenome</name>
    <dbReference type="NCBI Taxonomy" id="412755"/>
    <lineage>
        <taxon>unclassified sequences</taxon>
        <taxon>metagenomes</taxon>
        <taxon>ecological metagenomes</taxon>
    </lineage>
</organism>
<sequence length="422" mass="44285">MAKNLAGYKNANLVQEDVSDGSGMNRGIGPIGPNSGDYAPKPSNWSEDERIVENTPFMGFIDPGPIVTANDLDSLIFVQAQADTAPLANYGPSLEAVNLTGKTIPAGEWAWGLNVGGAAEGLIFRAPLLNSTLPIQAVDPTVTYPTAGSVRMIDDYEGILRRVDVGELRFRGTRRVANRLSDMPGLFDSRGANWALSGGARVDNTTFVNYSGSAGDQLSAVGPPDTGIGGLAGERTYAFTADVQLVSAVTGTSASHFHLSMSDGTSQFGTVTVEPADNSYHRYTVIGTPINDVTGGSPGVRIRYPVGASNVEINIKNVLLEEISGASSQNPARNVDSLTDYDLGLSVVGVRDFVTTNGDTYTDDATTSIKDGSAVGGVVTEATGAPISGGTLKYYYAEPTIDNLIPEPLDFEDAAWVKANCT</sequence>
<reference evidence="1" key="1">
    <citation type="journal article" date="2014" name="Front. Microbiol.">
        <title>High frequency of phylogenetically diverse reductive dehalogenase-homologous genes in deep subseafloor sedimentary metagenomes.</title>
        <authorList>
            <person name="Kawai M."/>
            <person name="Futagami T."/>
            <person name="Toyoda A."/>
            <person name="Takaki Y."/>
            <person name="Nishi S."/>
            <person name="Hori S."/>
            <person name="Arai W."/>
            <person name="Tsubouchi T."/>
            <person name="Morono Y."/>
            <person name="Uchiyama I."/>
            <person name="Ito T."/>
            <person name="Fujiyama A."/>
            <person name="Inagaki F."/>
            <person name="Takami H."/>
        </authorList>
    </citation>
    <scope>NUCLEOTIDE SEQUENCE</scope>
    <source>
        <strain evidence="1">Expedition CK06-06</strain>
    </source>
</reference>
<proteinExistence type="predicted"/>
<protein>
    <submittedName>
        <fullName evidence="1">Uncharacterized protein</fullName>
    </submittedName>
</protein>
<feature type="non-terminal residue" evidence="1">
    <location>
        <position position="422"/>
    </location>
</feature>
<gene>
    <name evidence="1" type="ORF">S01H1_09828</name>
</gene>
<dbReference type="AlphaFoldDB" id="X0RXU4"/>
<evidence type="ECO:0000313" key="1">
    <source>
        <dbReference type="EMBL" id="GAF67831.1"/>
    </source>
</evidence>
<comment type="caution">
    <text evidence="1">The sequence shown here is derived from an EMBL/GenBank/DDBJ whole genome shotgun (WGS) entry which is preliminary data.</text>
</comment>